<accession>A0A1G1W2Y1</accession>
<feature type="transmembrane region" description="Helical" evidence="8">
    <location>
        <begin position="273"/>
        <end position="291"/>
    </location>
</feature>
<dbReference type="EMBL" id="MHCL01000007">
    <property type="protein sequence ID" value="OGY21993.1"/>
    <property type="molecule type" value="Genomic_DNA"/>
</dbReference>
<dbReference type="GO" id="GO:0005886">
    <property type="term" value="C:plasma membrane"/>
    <property type="evidence" value="ECO:0007669"/>
    <property type="project" value="UniProtKB-SubCell"/>
</dbReference>
<comment type="subcellular location">
    <subcellularLocation>
        <location evidence="1">Cell membrane</location>
        <topology evidence="1">Multi-pass membrane protein</topology>
    </subcellularLocation>
</comment>
<feature type="transmembrane region" description="Helical" evidence="8">
    <location>
        <begin position="449"/>
        <end position="470"/>
    </location>
</feature>
<dbReference type="Proteomes" id="UP000176723">
    <property type="component" value="Unassembled WGS sequence"/>
</dbReference>
<keyword evidence="2" id="KW-1003">Cell membrane</keyword>
<organism evidence="9 10">
    <name type="scientific">Candidatus Chisholmbacteria bacterium RIFCSPLOWO2_01_FULL_49_14</name>
    <dbReference type="NCBI Taxonomy" id="1797593"/>
    <lineage>
        <taxon>Bacteria</taxon>
        <taxon>Candidatus Chisholmiibacteriota</taxon>
    </lineage>
</organism>
<dbReference type="InterPro" id="IPR018674">
    <property type="entry name" value="DUF2142_membrane"/>
</dbReference>
<evidence type="ECO:0000256" key="7">
    <source>
        <dbReference type="ARBA" id="ARBA00023136"/>
    </source>
</evidence>
<feature type="transmembrane region" description="Helical" evidence="8">
    <location>
        <begin position="338"/>
        <end position="367"/>
    </location>
</feature>
<feature type="transmembrane region" description="Helical" evidence="8">
    <location>
        <begin position="141"/>
        <end position="164"/>
    </location>
</feature>
<dbReference type="PANTHER" id="PTHR33908">
    <property type="entry name" value="MANNOSYLTRANSFERASE YKCB-RELATED"/>
    <property type="match status" value="1"/>
</dbReference>
<feature type="transmembrane region" description="Helical" evidence="8">
    <location>
        <begin position="176"/>
        <end position="198"/>
    </location>
</feature>
<protein>
    <recommendedName>
        <fullName evidence="11">Glycosyltransferase RgtA/B/C/D-like domain-containing protein</fullName>
    </recommendedName>
</protein>
<comment type="caution">
    <text evidence="9">The sequence shown here is derived from an EMBL/GenBank/DDBJ whole genome shotgun (WGS) entry which is preliminary data.</text>
</comment>
<proteinExistence type="predicted"/>
<evidence type="ECO:0000256" key="4">
    <source>
        <dbReference type="ARBA" id="ARBA00022679"/>
    </source>
</evidence>
<evidence type="ECO:0000313" key="9">
    <source>
        <dbReference type="EMBL" id="OGY21993.1"/>
    </source>
</evidence>
<evidence type="ECO:0000256" key="8">
    <source>
        <dbReference type="SAM" id="Phobius"/>
    </source>
</evidence>
<feature type="transmembrane region" description="Helical" evidence="8">
    <location>
        <begin position="244"/>
        <end position="261"/>
    </location>
</feature>
<dbReference type="STRING" id="1797593.A3A65_03040"/>
<evidence type="ECO:0000256" key="5">
    <source>
        <dbReference type="ARBA" id="ARBA00022692"/>
    </source>
</evidence>
<evidence type="ECO:0000256" key="6">
    <source>
        <dbReference type="ARBA" id="ARBA00022989"/>
    </source>
</evidence>
<reference evidence="9 10" key="1">
    <citation type="journal article" date="2016" name="Nat. Commun.">
        <title>Thousands of microbial genomes shed light on interconnected biogeochemical processes in an aquifer system.</title>
        <authorList>
            <person name="Anantharaman K."/>
            <person name="Brown C.T."/>
            <person name="Hug L.A."/>
            <person name="Sharon I."/>
            <person name="Castelle C.J."/>
            <person name="Probst A.J."/>
            <person name="Thomas B.C."/>
            <person name="Singh A."/>
            <person name="Wilkins M.J."/>
            <person name="Karaoz U."/>
            <person name="Brodie E.L."/>
            <person name="Williams K.H."/>
            <person name="Hubbard S.S."/>
            <person name="Banfield J.F."/>
        </authorList>
    </citation>
    <scope>NUCLEOTIDE SEQUENCE [LARGE SCALE GENOMIC DNA]</scope>
</reference>
<evidence type="ECO:0000256" key="2">
    <source>
        <dbReference type="ARBA" id="ARBA00022475"/>
    </source>
</evidence>
<keyword evidence="3" id="KW-0328">Glycosyltransferase</keyword>
<feature type="transmembrane region" description="Helical" evidence="8">
    <location>
        <begin position="379"/>
        <end position="398"/>
    </location>
</feature>
<keyword evidence="7 8" id="KW-0472">Membrane</keyword>
<keyword evidence="4" id="KW-0808">Transferase</keyword>
<gene>
    <name evidence="9" type="ORF">A3A65_03040</name>
</gene>
<dbReference type="AlphaFoldDB" id="A0A1G1W2Y1"/>
<feature type="transmembrane region" description="Helical" evidence="8">
    <location>
        <begin position="418"/>
        <end position="437"/>
    </location>
</feature>
<sequence>MESKEKSLIILLLLTTLFKGIVWAAFVPIWHAPDEQAHFAQVQYYAENRKGLSGDDLSQEVFESERLLGTLRDSQGNNLFTYHPQYNIEYTDSSIGKYERQLQSIPLSARTVYIKKEAAGYPPLFYILSALGYTTAQPFDLFVRLSFTRMISVFLAVATVWASFLLSRSIFPKRTLLSIATASLVSFQPMFTFVTAGVNNDNLLNLLTTVLLWLLVDSLRKGMTATRNLAMFITLALGFYTKQLIYPFIPLPLLVVIYDYLKKKKGRILYKNIFFIALILAVAVILLMRLLNSGYLPGWPMVNPQSPMVDLSLSTYLKQKLPVLYSETLPWYWGVFKWLGVVLPLTVLRVIKIVLAVSLFGLVHYFLTRVWRKKFTTTDWQLMLLIFSSLWFGFWLLLWDYMLVRSIGFSHGIQGRYFFPNISAHMTLVVFGLWQLLKKYQRIIVKASVLAGALLNFIALKTVLVSYYSVSPISTLLKQASQYKPWFFKGGGLIVVFVIYLTFLINFLYSLIAFHEENKQKNSR</sequence>
<name>A0A1G1W2Y1_9BACT</name>
<feature type="transmembrane region" description="Helical" evidence="8">
    <location>
        <begin position="490"/>
        <end position="514"/>
    </location>
</feature>
<keyword evidence="6 8" id="KW-1133">Transmembrane helix</keyword>
<dbReference type="InterPro" id="IPR050297">
    <property type="entry name" value="LipidA_mod_glycosyltrf_83"/>
</dbReference>
<evidence type="ECO:0008006" key="11">
    <source>
        <dbReference type="Google" id="ProtNLM"/>
    </source>
</evidence>
<evidence type="ECO:0000256" key="1">
    <source>
        <dbReference type="ARBA" id="ARBA00004651"/>
    </source>
</evidence>
<dbReference type="PANTHER" id="PTHR33908:SF11">
    <property type="entry name" value="MEMBRANE PROTEIN"/>
    <property type="match status" value="1"/>
</dbReference>
<evidence type="ECO:0000256" key="3">
    <source>
        <dbReference type="ARBA" id="ARBA00022676"/>
    </source>
</evidence>
<dbReference type="GO" id="GO:0009103">
    <property type="term" value="P:lipopolysaccharide biosynthetic process"/>
    <property type="evidence" value="ECO:0007669"/>
    <property type="project" value="UniProtKB-ARBA"/>
</dbReference>
<evidence type="ECO:0000313" key="10">
    <source>
        <dbReference type="Proteomes" id="UP000176723"/>
    </source>
</evidence>
<dbReference type="GO" id="GO:0016763">
    <property type="term" value="F:pentosyltransferase activity"/>
    <property type="evidence" value="ECO:0007669"/>
    <property type="project" value="TreeGrafter"/>
</dbReference>
<dbReference type="Pfam" id="PF09913">
    <property type="entry name" value="DUF2142"/>
    <property type="match status" value="1"/>
</dbReference>
<keyword evidence="5 8" id="KW-0812">Transmembrane</keyword>